<proteinExistence type="predicted"/>
<evidence type="ECO:0000313" key="2">
    <source>
        <dbReference type="Proteomes" id="UP000658793"/>
    </source>
</evidence>
<accession>A0ABQ1HK95</accession>
<protein>
    <submittedName>
        <fullName evidence="1">Uncharacterized protein</fullName>
    </submittedName>
</protein>
<dbReference type="EMBL" id="BMGA01000005">
    <property type="protein sequence ID" value="GGA80013.1"/>
    <property type="molecule type" value="Genomic_DNA"/>
</dbReference>
<reference evidence="2" key="1">
    <citation type="journal article" date="2019" name="Int. J. Syst. Evol. Microbiol.">
        <title>The Global Catalogue of Microorganisms (GCM) 10K type strain sequencing project: providing services to taxonomists for standard genome sequencing and annotation.</title>
        <authorList>
            <consortium name="The Broad Institute Genomics Platform"/>
            <consortium name="The Broad Institute Genome Sequencing Center for Infectious Disease"/>
            <person name="Wu L."/>
            <person name="Ma J."/>
        </authorList>
    </citation>
    <scope>NUCLEOTIDE SEQUENCE [LARGE SCALE GENOMIC DNA]</scope>
    <source>
        <strain evidence="2">CGMCC 1.12811</strain>
    </source>
</reference>
<organism evidence="1 2">
    <name type="scientific">Flavobacterium palustre</name>
    <dbReference type="NCBI Taxonomy" id="1476463"/>
    <lineage>
        <taxon>Bacteria</taxon>
        <taxon>Pseudomonadati</taxon>
        <taxon>Bacteroidota</taxon>
        <taxon>Flavobacteriia</taxon>
        <taxon>Flavobacteriales</taxon>
        <taxon>Flavobacteriaceae</taxon>
        <taxon>Flavobacterium</taxon>
    </lineage>
</organism>
<name>A0ABQ1HK95_9FLAO</name>
<sequence length="324" mass="37481">MRKALIGFSSPTAYFYDHDRQYFNEPWRWNPILESPQGLLTLYDELWFITRALCPVNLRNENYVKFLDDDSTYQTIVQQILSDFTNKKFEEFVLHYPYLNEIMDTSKSFITSAEISNYGNIVRQVYGKKTGSGLPLDNHSHNIEIFGNDISGNSFRIDLLALDNVICDYLYVPNLELITNRFNSSYINPKYNTLNQIITSQAITVKRIPVSQTPVGPVLQNIEQIRENNYLVDFRNKIISNSKIEDAQELVPKIETEFNNYRNQLLIDKHKDATLATSLSNTILTVVKDSMFSGLNAIQEIGEKRNTRKMDWTAFVSKIDKNGI</sequence>
<dbReference type="RefSeq" id="WP_188494265.1">
    <property type="nucleotide sequence ID" value="NZ_BMGA01000005.1"/>
</dbReference>
<dbReference type="Proteomes" id="UP000658793">
    <property type="component" value="Unassembled WGS sequence"/>
</dbReference>
<comment type="caution">
    <text evidence="1">The sequence shown here is derived from an EMBL/GenBank/DDBJ whole genome shotgun (WGS) entry which is preliminary data.</text>
</comment>
<keyword evidence="2" id="KW-1185">Reference proteome</keyword>
<evidence type="ECO:0000313" key="1">
    <source>
        <dbReference type="EMBL" id="GGA80013.1"/>
    </source>
</evidence>
<gene>
    <name evidence="1" type="ORF">GCM10008015_20870</name>
</gene>